<name>A0A6J5PEV8_9CAUD</name>
<proteinExistence type="predicted"/>
<evidence type="ECO:0000313" key="2">
    <source>
        <dbReference type="EMBL" id="CAB4195031.1"/>
    </source>
</evidence>
<dbReference type="EMBL" id="LR797222">
    <property type="protein sequence ID" value="CAB4195031.1"/>
    <property type="molecule type" value="Genomic_DNA"/>
</dbReference>
<dbReference type="Gene3D" id="6.20.20.10">
    <property type="match status" value="1"/>
</dbReference>
<sequence>MDSAATQRLINKILSYWEMEPSTLRCRAWEHALTDLDEGRAGTVFAQATRKHDTINPAKFVQMYADIKPDTNHQAECPRCEGTARTTNPIYTPCPNCAGTGRADRPSGPAMPLSQHLTKLRRACELGSKAATQELADWRNRAQGQNPWLTLNNPAILKALDD</sequence>
<reference evidence="1" key="1">
    <citation type="submission" date="2020-05" db="EMBL/GenBank/DDBJ databases">
        <authorList>
            <person name="Chiriac C."/>
            <person name="Salcher M."/>
            <person name="Ghai R."/>
            <person name="Kavagutti S V."/>
        </authorList>
    </citation>
    <scope>NUCLEOTIDE SEQUENCE</scope>
</reference>
<evidence type="ECO:0000313" key="1">
    <source>
        <dbReference type="EMBL" id="CAB4168436.1"/>
    </source>
</evidence>
<gene>
    <name evidence="2" type="ORF">UFOVP1266_20</name>
    <name evidence="1" type="ORF">UFOVP876_20</name>
</gene>
<dbReference type="SUPFAM" id="SSF57938">
    <property type="entry name" value="DnaJ/Hsp40 cysteine-rich domain"/>
    <property type="match status" value="1"/>
</dbReference>
<dbReference type="EMBL" id="LR796823">
    <property type="protein sequence ID" value="CAB4168436.1"/>
    <property type="molecule type" value="Genomic_DNA"/>
</dbReference>
<dbReference type="InterPro" id="IPR036410">
    <property type="entry name" value="HSP_DnaJ_Cys-rich_dom_sf"/>
</dbReference>
<organism evidence="1">
    <name type="scientific">uncultured Caudovirales phage</name>
    <dbReference type="NCBI Taxonomy" id="2100421"/>
    <lineage>
        <taxon>Viruses</taxon>
        <taxon>Duplodnaviria</taxon>
        <taxon>Heunggongvirae</taxon>
        <taxon>Uroviricota</taxon>
        <taxon>Caudoviricetes</taxon>
        <taxon>Peduoviridae</taxon>
        <taxon>Maltschvirus</taxon>
        <taxon>Maltschvirus maltsch</taxon>
    </lineage>
</organism>
<protein>
    <submittedName>
        <fullName evidence="1">Uncharacterized protein</fullName>
    </submittedName>
</protein>
<accession>A0A6J5PEV8</accession>